<evidence type="ECO:0000259" key="8">
    <source>
        <dbReference type="Pfam" id="PF01416"/>
    </source>
</evidence>
<feature type="active site" description="Nucleophile" evidence="4 5">
    <location>
        <position position="52"/>
    </location>
</feature>
<dbReference type="Gene3D" id="3.30.70.580">
    <property type="entry name" value="Pseudouridine synthase I, catalytic domain, N-terminal subdomain"/>
    <property type="match status" value="1"/>
</dbReference>
<dbReference type="RefSeq" id="WP_101474317.1">
    <property type="nucleotide sequence ID" value="NZ_CP060637.1"/>
</dbReference>
<gene>
    <name evidence="4 9" type="primary">truA</name>
    <name evidence="9" type="ORF">H9Q81_07285</name>
</gene>
<feature type="binding site" evidence="4 6">
    <location>
        <position position="110"/>
    </location>
    <ligand>
        <name>substrate</name>
    </ligand>
</feature>
<evidence type="ECO:0000256" key="1">
    <source>
        <dbReference type="ARBA" id="ARBA00009375"/>
    </source>
</evidence>
<dbReference type="PIRSF" id="PIRSF001430">
    <property type="entry name" value="tRNA_psdUrid_synth"/>
    <property type="match status" value="1"/>
</dbReference>
<evidence type="ECO:0000256" key="7">
    <source>
        <dbReference type="RuleBase" id="RU003792"/>
    </source>
</evidence>
<evidence type="ECO:0000256" key="4">
    <source>
        <dbReference type="HAMAP-Rule" id="MF_00171"/>
    </source>
</evidence>
<sequence>MRNIRLKYRYDGSLFFGFQRQIDKRTVQGEIEKLLEIVLKEKVNMISSGRTDRGVHALIQVSNFLTSSTIPLDKLQYVLNRSLPQDIDIIEIDEVDMQFNSRFDAGKRGYRYIISWDKDPFKSRYETYINKEVEITKFKNILSPLVGVHDFNNFRMSDCGSKTSIREIYSIDVVPYGDKRVAIDIIGSSFLKSQIRIIIGTALDIYFGLRSSNYIEEMLANPKKDFIKRVAPPNGLYLAMVDYEGGNNGI</sequence>
<name>A0A7G9GVD3_9FUSO</name>
<dbReference type="GO" id="GO:0003723">
    <property type="term" value="F:RNA binding"/>
    <property type="evidence" value="ECO:0007669"/>
    <property type="project" value="InterPro"/>
</dbReference>
<reference evidence="9 10" key="1">
    <citation type="submission" date="2020-08" db="EMBL/GenBank/DDBJ databases">
        <authorList>
            <person name="Liu C."/>
            <person name="Sun Q."/>
        </authorList>
    </citation>
    <scope>NUCLEOTIDE SEQUENCE [LARGE SCALE GENOMIC DNA]</scope>
    <source>
        <strain evidence="9 10">NSJ-57</strain>
    </source>
</reference>
<comment type="catalytic activity">
    <reaction evidence="4 7">
        <text>uridine(38/39/40) in tRNA = pseudouridine(38/39/40) in tRNA</text>
        <dbReference type="Rhea" id="RHEA:22376"/>
        <dbReference type="Rhea" id="RHEA-COMP:10085"/>
        <dbReference type="Rhea" id="RHEA-COMP:10087"/>
        <dbReference type="ChEBI" id="CHEBI:65314"/>
        <dbReference type="ChEBI" id="CHEBI:65315"/>
        <dbReference type="EC" id="5.4.99.12"/>
    </reaction>
</comment>
<dbReference type="HAMAP" id="MF_00171">
    <property type="entry name" value="TruA"/>
    <property type="match status" value="1"/>
</dbReference>
<dbReference type="InterPro" id="IPR020095">
    <property type="entry name" value="PsdUridine_synth_TruA_C"/>
</dbReference>
<dbReference type="Proteomes" id="UP000515913">
    <property type="component" value="Chromosome"/>
</dbReference>
<protein>
    <recommendedName>
        <fullName evidence="4">tRNA pseudouridine synthase A</fullName>
        <ecNumber evidence="4">5.4.99.12</ecNumber>
    </recommendedName>
    <alternativeName>
        <fullName evidence="4">tRNA pseudouridine(38-40) synthase</fullName>
    </alternativeName>
    <alternativeName>
        <fullName evidence="4">tRNA pseudouridylate synthase I</fullName>
    </alternativeName>
    <alternativeName>
        <fullName evidence="4">tRNA-uridine isomerase I</fullName>
    </alternativeName>
</protein>
<dbReference type="EC" id="5.4.99.12" evidence="4"/>
<evidence type="ECO:0000256" key="2">
    <source>
        <dbReference type="ARBA" id="ARBA00022694"/>
    </source>
</evidence>
<evidence type="ECO:0000256" key="5">
    <source>
        <dbReference type="PIRSR" id="PIRSR001430-1"/>
    </source>
</evidence>
<dbReference type="PANTHER" id="PTHR11142:SF0">
    <property type="entry name" value="TRNA PSEUDOURIDINE SYNTHASE-LIKE 1"/>
    <property type="match status" value="1"/>
</dbReference>
<organism evidence="9 10">
    <name type="scientific">Fusobacterium hominis</name>
    <dbReference type="NCBI Taxonomy" id="2764326"/>
    <lineage>
        <taxon>Bacteria</taxon>
        <taxon>Fusobacteriati</taxon>
        <taxon>Fusobacteriota</taxon>
        <taxon>Fusobacteriia</taxon>
        <taxon>Fusobacteriales</taxon>
        <taxon>Fusobacteriaceae</taxon>
        <taxon>Fusobacterium</taxon>
    </lineage>
</organism>
<dbReference type="InterPro" id="IPR001406">
    <property type="entry name" value="PsdUridine_synth_TruA"/>
</dbReference>
<evidence type="ECO:0000313" key="9">
    <source>
        <dbReference type="EMBL" id="QNM14765.1"/>
    </source>
</evidence>
<dbReference type="AlphaFoldDB" id="A0A7G9GVD3"/>
<dbReference type="KEGG" id="fho:H9Q81_07285"/>
<dbReference type="GO" id="GO:0160147">
    <property type="term" value="F:tRNA pseudouridine(38-40) synthase activity"/>
    <property type="evidence" value="ECO:0007669"/>
    <property type="project" value="UniProtKB-EC"/>
</dbReference>
<evidence type="ECO:0000256" key="3">
    <source>
        <dbReference type="ARBA" id="ARBA00023235"/>
    </source>
</evidence>
<dbReference type="EMBL" id="CP060637">
    <property type="protein sequence ID" value="QNM14765.1"/>
    <property type="molecule type" value="Genomic_DNA"/>
</dbReference>
<evidence type="ECO:0000256" key="6">
    <source>
        <dbReference type="PIRSR" id="PIRSR001430-2"/>
    </source>
</evidence>
<keyword evidence="2 4" id="KW-0819">tRNA processing</keyword>
<dbReference type="FunFam" id="3.30.70.580:FF:000001">
    <property type="entry name" value="tRNA pseudouridine synthase A"/>
    <property type="match status" value="1"/>
</dbReference>
<accession>A0A7G9GVD3</accession>
<proteinExistence type="inferred from homology"/>
<comment type="subunit">
    <text evidence="4">Homodimer.</text>
</comment>
<evidence type="ECO:0000313" key="10">
    <source>
        <dbReference type="Proteomes" id="UP000515913"/>
    </source>
</evidence>
<keyword evidence="3 4" id="KW-0413">Isomerase</keyword>
<comment type="similarity">
    <text evidence="1 4 7">Belongs to the tRNA pseudouridine synthase TruA family.</text>
</comment>
<dbReference type="InterPro" id="IPR020097">
    <property type="entry name" value="PsdUridine_synth_TruA_a/b_dom"/>
</dbReference>
<dbReference type="CDD" id="cd02570">
    <property type="entry name" value="PseudoU_synth_EcTruA"/>
    <property type="match status" value="1"/>
</dbReference>
<dbReference type="Pfam" id="PF01416">
    <property type="entry name" value="PseudoU_synth_1"/>
    <property type="match status" value="2"/>
</dbReference>
<keyword evidence="10" id="KW-1185">Reference proteome</keyword>
<dbReference type="InterPro" id="IPR020103">
    <property type="entry name" value="PsdUridine_synth_cat_dom_sf"/>
</dbReference>
<dbReference type="Gene3D" id="3.30.70.660">
    <property type="entry name" value="Pseudouridine synthase I, catalytic domain, C-terminal subdomain"/>
    <property type="match status" value="1"/>
</dbReference>
<dbReference type="NCBIfam" id="TIGR00071">
    <property type="entry name" value="hisT_truA"/>
    <property type="match status" value="1"/>
</dbReference>
<comment type="function">
    <text evidence="4">Formation of pseudouridine at positions 38, 39 and 40 in the anticodon stem and loop of transfer RNAs.</text>
</comment>
<dbReference type="PANTHER" id="PTHR11142">
    <property type="entry name" value="PSEUDOURIDYLATE SYNTHASE"/>
    <property type="match status" value="1"/>
</dbReference>
<dbReference type="SUPFAM" id="SSF55120">
    <property type="entry name" value="Pseudouridine synthase"/>
    <property type="match status" value="1"/>
</dbReference>
<feature type="domain" description="Pseudouridine synthase I TruA alpha/beta" evidence="8">
    <location>
        <begin position="9"/>
        <end position="104"/>
    </location>
</feature>
<feature type="domain" description="Pseudouridine synthase I TruA alpha/beta" evidence="8">
    <location>
        <begin position="145"/>
        <end position="244"/>
    </location>
</feature>
<dbReference type="InterPro" id="IPR020094">
    <property type="entry name" value="TruA/RsuA/RluB/E/F_N"/>
</dbReference>
<comment type="caution">
    <text evidence="4">Lacks conserved residue(s) required for the propagation of feature annotation.</text>
</comment>
<dbReference type="GO" id="GO:0031119">
    <property type="term" value="P:tRNA pseudouridine synthesis"/>
    <property type="evidence" value="ECO:0007669"/>
    <property type="project" value="UniProtKB-UniRule"/>
</dbReference>